<dbReference type="EMBL" id="JANVFT010000086">
    <property type="protein sequence ID" value="KAJ4471636.1"/>
    <property type="molecule type" value="Genomic_DNA"/>
</dbReference>
<feature type="compositionally biased region" description="Acidic residues" evidence="1">
    <location>
        <begin position="8"/>
        <end position="31"/>
    </location>
</feature>
<organism evidence="2 3">
    <name type="scientific">Lentinula lateritia</name>
    <dbReference type="NCBI Taxonomy" id="40482"/>
    <lineage>
        <taxon>Eukaryota</taxon>
        <taxon>Fungi</taxon>
        <taxon>Dikarya</taxon>
        <taxon>Basidiomycota</taxon>
        <taxon>Agaricomycotina</taxon>
        <taxon>Agaricomycetes</taxon>
        <taxon>Agaricomycetidae</taxon>
        <taxon>Agaricales</taxon>
        <taxon>Marasmiineae</taxon>
        <taxon>Omphalotaceae</taxon>
        <taxon>Lentinula</taxon>
    </lineage>
</organism>
<dbReference type="Proteomes" id="UP001150217">
    <property type="component" value="Unassembled WGS sequence"/>
</dbReference>
<comment type="caution">
    <text evidence="2">The sequence shown here is derived from an EMBL/GenBank/DDBJ whole genome shotgun (WGS) entry which is preliminary data.</text>
</comment>
<sequence length="160" mass="17424">MTAVTETTGEDGGGDGAEDDDDDESEGDFVDFEATGSDPSLTSASVPSTTTKIPNPPPISSSSRSTLATKKVLLKACFDKEYDEPSNLNPSSTFYNQEKPNSPCNNLSTLPPLLPFKTWNCVHSLKPSCLPYPWGKQPLIFRYRFFYSVYFSLCSATANA</sequence>
<reference evidence="2" key="1">
    <citation type="submission" date="2022-08" db="EMBL/GenBank/DDBJ databases">
        <title>A Global Phylogenomic Analysis of the Shiitake Genus Lentinula.</title>
        <authorList>
            <consortium name="DOE Joint Genome Institute"/>
            <person name="Sierra-Patev S."/>
            <person name="Min B."/>
            <person name="Naranjo-Ortiz M."/>
            <person name="Looney B."/>
            <person name="Konkel Z."/>
            <person name="Slot J.C."/>
            <person name="Sakamoto Y."/>
            <person name="Steenwyk J.L."/>
            <person name="Rokas A."/>
            <person name="Carro J."/>
            <person name="Camarero S."/>
            <person name="Ferreira P."/>
            <person name="Molpeceres G."/>
            <person name="Ruiz-Duenas F.J."/>
            <person name="Serrano A."/>
            <person name="Henrissat B."/>
            <person name="Drula E."/>
            <person name="Hughes K.W."/>
            <person name="Mata J.L."/>
            <person name="Ishikawa N.K."/>
            <person name="Vargas-Isla R."/>
            <person name="Ushijima S."/>
            <person name="Smith C.A."/>
            <person name="Ahrendt S."/>
            <person name="Andreopoulos W."/>
            <person name="He G."/>
            <person name="Labutti K."/>
            <person name="Lipzen A."/>
            <person name="Ng V."/>
            <person name="Riley R."/>
            <person name="Sandor L."/>
            <person name="Barry K."/>
            <person name="Martinez A.T."/>
            <person name="Xiao Y."/>
            <person name="Gibbons J.G."/>
            <person name="Terashima K."/>
            <person name="Grigoriev I.V."/>
            <person name="Hibbett D.S."/>
        </authorList>
    </citation>
    <scope>NUCLEOTIDE SEQUENCE</scope>
    <source>
        <strain evidence="2">RHP3577 ss4</strain>
    </source>
</reference>
<accession>A0ABQ8V308</accession>
<keyword evidence="3" id="KW-1185">Reference proteome</keyword>
<evidence type="ECO:0000313" key="2">
    <source>
        <dbReference type="EMBL" id="KAJ4471636.1"/>
    </source>
</evidence>
<evidence type="ECO:0000256" key="1">
    <source>
        <dbReference type="SAM" id="MobiDB-lite"/>
    </source>
</evidence>
<feature type="compositionally biased region" description="Polar residues" evidence="1">
    <location>
        <begin position="37"/>
        <end position="46"/>
    </location>
</feature>
<protein>
    <submittedName>
        <fullName evidence="2">Uncharacterized protein</fullName>
    </submittedName>
</protein>
<proteinExistence type="predicted"/>
<name>A0ABQ8V308_9AGAR</name>
<evidence type="ECO:0000313" key="3">
    <source>
        <dbReference type="Proteomes" id="UP001150217"/>
    </source>
</evidence>
<gene>
    <name evidence="2" type="ORF">C8R41DRAFT_924505</name>
</gene>
<feature type="region of interest" description="Disordered" evidence="1">
    <location>
        <begin position="1"/>
        <end position="66"/>
    </location>
</feature>